<dbReference type="Gene3D" id="1.10.1070.11">
    <property type="entry name" value="Phosphatidylinositol 3-/4-kinase, catalytic domain"/>
    <property type="match status" value="1"/>
</dbReference>
<dbReference type="SMART" id="SM01343">
    <property type="entry name" value="FATC"/>
    <property type="match status" value="1"/>
</dbReference>
<proteinExistence type="predicted"/>
<gene>
    <name evidence="13" type="ORF">MEDL_62504</name>
</gene>
<feature type="domain" description="FATC" evidence="12">
    <location>
        <begin position="1991"/>
        <end position="2023"/>
    </location>
</feature>
<dbReference type="PANTHER" id="PTHR11139">
    <property type="entry name" value="ATAXIA TELANGIECTASIA MUTATED ATM -RELATED"/>
    <property type="match status" value="1"/>
</dbReference>
<keyword evidence="4" id="KW-0479">Metal-binding</keyword>
<sequence length="2023" mass="232802">MSTPRNYNCILCSKRPKTRDRRKLIGPNNKSLRKCLQQKFFIEHDKINHANSVICNKCRIRCSREIDTNVRCPIQTTISESINDDTEYVPPAKYARCHPCKSPPSIALPIPSAGGGHSQCVVCKRRGPKLVVVPTNARFNIFLDKLIILTVGARCCPGHLCNDIFLPDALDRISHSQSSSIFNRTDLMDLITQIRDMALRGSKRRIDFDTENALTSSDILNLTGLSKENFNDLCSIVQKDSVRRAIASARKYLSENFVPSNLGFNHISREEVITSHTRPLAQSLFGKGMYPAIIVADGTYIYIQKSSQFKFQRKCFSMHKHRPLVKPMVFVTTSGYIISVIGPYFSDGKNNDAQIMKHIIQHDIEEFKEWVTEDDIMIVDRGFRDALDLLQEMVEDSNVTRLVTKIRWVVESVNGRIKSWKYLDRVLPNSQIPFVSDYVNIACAIMNKYWPELNTGDLEQDEQLASKMLYLSKQKNLLHEKIIEEGLDKRSCKWQKIDASSAPTFPRLSEEDIRNITVGVYQLKLAPCYTREHLDDDGNYEVFTCDHEENLLCAKIQSRHISSKRYRVWVKYDDISVVGWYCQCKAGSRVVGTCSHVTALIWYLGIGKYTDNIFENCRDWSKYLLDARNLPDPVTVDESDNEEANDEEYVSVAIATRDSTVAKLLFSEVFKAIFNKMDEVKPEREIQESIKQINSSIDTILSSSTNYFPPFISCVLDILFELRNKLTVDVSNISSCAVISNIQPLGIVVLEDQLIVQGGDEARSSKRGRNDGLTVSRDIATWIELARLYKSVDEFDVLLGIFTNKLGTKEITKKAVEAESRCDYHKARTYYEEALDKDWSGEKPLDAELDLWDDCRMKCLNNLTQWKELQNVTDLAVEEGNIAKVWDDTFYQEHYLPYIMRSKVKLMLQGDEDQQTLLDFVDGAMRNPEQKSLLESRYCEYLALMYAWQQDYDRARHYSKMAQDKFLQEWCSTDVLIVSSRASRLQVLQPLVELQEFLEFMSVESNFNSNVPSTQLLAKWERRNPHVILDSIDTWDDIVTNRNVYLDHISQKLISCKTEDSMETDDGDIFLSSKVKLKLLMAESSTTQNNYKLSLNILAETRRQCKELDGINMLLWSHLYTLTHQKKAQNTEWSDDVFNSILSTGDLLGKYEKSGLLKEHAGLGRRHFVLTGQSHKLLASAVSNLNDLRDLNDKNQHKLKELTGKSKPSEITEVLVHNGYEQIKKSLSFDGTSTLDCSYGMDQAYLMTAKYCDTFLRLEEDDEMSLSGTDTDTFTSTVIVCLLNAMKLDCKEARQRFPRLLQLVEMNPNTVEKFKEKCAELPCWMFIMWIGQMVALLDKPEAKAIHNIIIDIAKTYPQAVTYPFKLSGEGYTFGNTSEDKENKAVKQKIEELLNDSLVSKFVSALEQFSQPDQLFKDWSEDIKLLIKKKEKDKIKAEFAKMYKLIFDHSMTSSARQSVDSSQGLSQVSQASIVETGNYIKKFGAVSIKNLKKDVEKVFGKDGQKIGSMSLKEFQINFSKLYTEMDEEVKGINKKKELIPPRSLVDYCEWMADFSGSTQGRRLEIPGQYNGESKPMPEYHVKVVGFDPRILVMSSIRKPKRLTIRGNDEKDYNYLVKGGEDLRQDQRIEQLFHLMNQVFVNNPACRHRKLHVKTYQVIPMTSRHRKLHVKTYQVIPRHAGKFLCQNTGSRHCKLHVKTYQVIPMTSRVGLIEWVKNTIPLKEFLRGSLTERENIDDRKTGPLILHVDWLKKLTKENQIVQYCQMYLRYNKTETIREFKNKESRIPWDLMRRSFRQMSTSPEAFHVLRALGDRHLSNSMVDLSTGQMVGIDFGHAFGSATQFLPIPELMPFRLTRQIRNLMMPLQEKGLMESTMIHTLRALREDYDLLLNTMDIFIKEPSLDWQINAEKQKQAMGEDSIEAVEETEEDRSWFSKQKVQYALRKMKGHNPRTITRDELKLGEKRHIHFSKALKSFENVALGDPKDNIRSQLPDKGLSVEQQVAALIDQATDPNILGRTYAGWEPWM</sequence>
<dbReference type="InterPro" id="IPR050517">
    <property type="entry name" value="DDR_Repair_Kinase"/>
</dbReference>
<dbReference type="InterPro" id="IPR045581">
    <property type="entry name" value="DNAPKcs_CC5"/>
</dbReference>
<evidence type="ECO:0000256" key="5">
    <source>
        <dbReference type="ARBA" id="ARBA00022741"/>
    </source>
</evidence>
<keyword evidence="8" id="KW-0862">Zinc</keyword>
<accession>A0A8S3V0G6</accession>
<dbReference type="PROSITE" id="PS50966">
    <property type="entry name" value="ZF_SWIM"/>
    <property type="match status" value="1"/>
</dbReference>
<keyword evidence="14" id="KW-1185">Reference proteome</keyword>
<dbReference type="GO" id="GO:0006303">
    <property type="term" value="P:double-strand break repair via nonhomologous end joining"/>
    <property type="evidence" value="ECO:0007669"/>
    <property type="project" value="InterPro"/>
</dbReference>
<dbReference type="InterPro" id="IPR007527">
    <property type="entry name" value="Znf_SWIM"/>
</dbReference>
<dbReference type="SUPFAM" id="SSF56112">
    <property type="entry name" value="Protein kinase-like (PK-like)"/>
    <property type="match status" value="2"/>
</dbReference>
<dbReference type="Pfam" id="PF00454">
    <property type="entry name" value="PI3_PI4_kinase"/>
    <property type="match status" value="2"/>
</dbReference>
<dbReference type="GO" id="GO:0005524">
    <property type="term" value="F:ATP binding"/>
    <property type="evidence" value="ECO:0007669"/>
    <property type="project" value="UniProtKB-KW"/>
</dbReference>
<dbReference type="InterPro" id="IPR018936">
    <property type="entry name" value="PI3/4_kinase_CS"/>
</dbReference>
<evidence type="ECO:0000256" key="7">
    <source>
        <dbReference type="ARBA" id="ARBA00022840"/>
    </source>
</evidence>
<evidence type="ECO:0000256" key="4">
    <source>
        <dbReference type="ARBA" id="ARBA00022723"/>
    </source>
</evidence>
<dbReference type="InterPro" id="IPR003152">
    <property type="entry name" value="FATC_dom"/>
</dbReference>
<feature type="domain" description="FAT" evidence="11">
    <location>
        <begin position="732"/>
        <end position="1370"/>
    </location>
</feature>
<dbReference type="GO" id="GO:0004677">
    <property type="term" value="F:DNA-dependent protein kinase activity"/>
    <property type="evidence" value="ECO:0007669"/>
    <property type="project" value="InterPro"/>
</dbReference>
<keyword evidence="5" id="KW-0547">Nucleotide-binding</keyword>
<dbReference type="Gene3D" id="3.30.1010.10">
    <property type="entry name" value="Phosphatidylinositol 3-kinase Catalytic Subunit, Chain A, domain 4"/>
    <property type="match status" value="1"/>
</dbReference>
<dbReference type="Pfam" id="PF02260">
    <property type="entry name" value="FATC"/>
    <property type="match status" value="1"/>
</dbReference>
<evidence type="ECO:0000256" key="3">
    <source>
        <dbReference type="ARBA" id="ARBA00022679"/>
    </source>
</evidence>
<dbReference type="SMART" id="SM00146">
    <property type="entry name" value="PI3Kc"/>
    <property type="match status" value="1"/>
</dbReference>
<reference evidence="13" key="1">
    <citation type="submission" date="2021-03" db="EMBL/GenBank/DDBJ databases">
        <authorList>
            <person name="Bekaert M."/>
        </authorList>
    </citation>
    <scope>NUCLEOTIDE SEQUENCE</scope>
</reference>
<evidence type="ECO:0000313" key="14">
    <source>
        <dbReference type="Proteomes" id="UP000683360"/>
    </source>
</evidence>
<dbReference type="PANTHER" id="PTHR11139:SF68">
    <property type="entry name" value="DNA-DEPENDENT PROTEIN KINASE CATALYTIC SUBUNIT"/>
    <property type="match status" value="1"/>
</dbReference>
<name>A0A8S3V0G6_MYTED</name>
<dbReference type="InterPro" id="IPR011009">
    <property type="entry name" value="Kinase-like_dom_sf"/>
</dbReference>
<dbReference type="OrthoDB" id="431717at2759"/>
<dbReference type="InterPro" id="IPR027806">
    <property type="entry name" value="HARBI1_dom"/>
</dbReference>
<dbReference type="SMR" id="A0A8S3V0G6"/>
<dbReference type="Pfam" id="PF19704">
    <property type="entry name" value="DNAPKcs_CC5"/>
    <property type="match status" value="1"/>
</dbReference>
<dbReference type="PROSITE" id="PS51189">
    <property type="entry name" value="FAT"/>
    <property type="match status" value="1"/>
</dbReference>
<dbReference type="InterPro" id="IPR000403">
    <property type="entry name" value="PI3/4_kinase_cat_dom"/>
</dbReference>
<evidence type="ECO:0000259" key="9">
    <source>
        <dbReference type="PROSITE" id="PS50290"/>
    </source>
</evidence>
<evidence type="ECO:0000256" key="1">
    <source>
        <dbReference type="ARBA" id="ARBA00001968"/>
    </source>
</evidence>
<keyword evidence="6" id="KW-0418">Kinase</keyword>
<evidence type="ECO:0000256" key="8">
    <source>
        <dbReference type="PROSITE-ProRule" id="PRU00325"/>
    </source>
</evidence>
<dbReference type="GO" id="GO:0008630">
    <property type="term" value="P:intrinsic apoptotic signaling pathway in response to DNA damage"/>
    <property type="evidence" value="ECO:0007669"/>
    <property type="project" value="TreeGrafter"/>
</dbReference>
<dbReference type="PROSITE" id="PS00915">
    <property type="entry name" value="PI3_4_KINASE_1"/>
    <property type="match status" value="1"/>
</dbReference>
<dbReference type="InterPro" id="IPR003151">
    <property type="entry name" value="PIK-rel_kinase_FAT"/>
</dbReference>
<dbReference type="InterPro" id="IPR036940">
    <property type="entry name" value="PI3/4_kinase_cat_sf"/>
</dbReference>
<dbReference type="EMBL" id="CAJPWZ010003066">
    <property type="protein sequence ID" value="CAG2250820.1"/>
    <property type="molecule type" value="Genomic_DNA"/>
</dbReference>
<dbReference type="GO" id="GO:0000723">
    <property type="term" value="P:telomere maintenance"/>
    <property type="evidence" value="ECO:0007669"/>
    <property type="project" value="TreeGrafter"/>
</dbReference>
<comment type="cofactor">
    <cofactor evidence="1">
        <name>a divalent metal cation</name>
        <dbReference type="ChEBI" id="CHEBI:60240"/>
    </cofactor>
</comment>
<dbReference type="Pfam" id="PF02259">
    <property type="entry name" value="FAT"/>
    <property type="match status" value="1"/>
</dbReference>
<dbReference type="GO" id="GO:0008270">
    <property type="term" value="F:zinc ion binding"/>
    <property type="evidence" value="ECO:0007669"/>
    <property type="project" value="UniProtKB-KW"/>
</dbReference>
<dbReference type="InterPro" id="IPR037706">
    <property type="entry name" value="DNA-PK_dom"/>
</dbReference>
<dbReference type="Proteomes" id="UP000683360">
    <property type="component" value="Unassembled WGS sequence"/>
</dbReference>
<evidence type="ECO:0000256" key="6">
    <source>
        <dbReference type="ARBA" id="ARBA00022777"/>
    </source>
</evidence>
<dbReference type="PROSITE" id="PS51190">
    <property type="entry name" value="FATC"/>
    <property type="match status" value="1"/>
</dbReference>
<evidence type="ECO:0000256" key="2">
    <source>
        <dbReference type="ARBA" id="ARBA00012513"/>
    </source>
</evidence>
<dbReference type="EC" id="2.7.11.1" evidence="2"/>
<feature type="domain" description="SWIM-type" evidence="10">
    <location>
        <begin position="566"/>
        <end position="605"/>
    </location>
</feature>
<dbReference type="CDD" id="cd05172">
    <property type="entry name" value="PIKKc_DNA-PK"/>
    <property type="match status" value="1"/>
</dbReference>
<keyword evidence="3 13" id="KW-0808">Transferase</keyword>
<dbReference type="GO" id="GO:0005634">
    <property type="term" value="C:nucleus"/>
    <property type="evidence" value="ECO:0007669"/>
    <property type="project" value="TreeGrafter"/>
</dbReference>
<evidence type="ECO:0000259" key="11">
    <source>
        <dbReference type="PROSITE" id="PS51189"/>
    </source>
</evidence>
<evidence type="ECO:0000313" key="13">
    <source>
        <dbReference type="EMBL" id="CAG2250820.1"/>
    </source>
</evidence>
<evidence type="ECO:0000259" key="10">
    <source>
        <dbReference type="PROSITE" id="PS50966"/>
    </source>
</evidence>
<keyword evidence="8" id="KW-0863">Zinc-finger</keyword>
<organism evidence="13 14">
    <name type="scientific">Mytilus edulis</name>
    <name type="common">Blue mussel</name>
    <dbReference type="NCBI Taxonomy" id="6550"/>
    <lineage>
        <taxon>Eukaryota</taxon>
        <taxon>Metazoa</taxon>
        <taxon>Spiralia</taxon>
        <taxon>Lophotrochozoa</taxon>
        <taxon>Mollusca</taxon>
        <taxon>Bivalvia</taxon>
        <taxon>Autobranchia</taxon>
        <taxon>Pteriomorphia</taxon>
        <taxon>Mytilida</taxon>
        <taxon>Mytiloidea</taxon>
        <taxon>Mytilidae</taxon>
        <taxon>Mytilinae</taxon>
        <taxon>Mytilus</taxon>
    </lineage>
</organism>
<comment type="caution">
    <text evidence="13">The sequence shown here is derived from an EMBL/GenBank/DDBJ whole genome shotgun (WGS) entry which is preliminary data.</text>
</comment>
<evidence type="ECO:0000259" key="12">
    <source>
        <dbReference type="PROSITE" id="PS51190"/>
    </source>
</evidence>
<feature type="domain" description="PI3K/PI4K catalytic" evidence="9">
    <location>
        <begin position="1585"/>
        <end position="1943"/>
    </location>
</feature>
<keyword evidence="7" id="KW-0067">ATP-binding</keyword>
<dbReference type="PROSITE" id="PS50290">
    <property type="entry name" value="PI3_4_KINASE_3"/>
    <property type="match status" value="1"/>
</dbReference>
<protein>
    <recommendedName>
        <fullName evidence="2">non-specific serine/threonine protein kinase</fullName>
        <ecNumber evidence="2">2.7.11.1</ecNumber>
    </recommendedName>
</protein>
<dbReference type="InterPro" id="IPR014009">
    <property type="entry name" value="PIK_FAT"/>
</dbReference>
<dbReference type="Pfam" id="PF13359">
    <property type="entry name" value="DDE_Tnp_4"/>
    <property type="match status" value="1"/>
</dbReference>